<organism evidence="1 2">
    <name type="scientific">Rubroshorea leprosula</name>
    <dbReference type="NCBI Taxonomy" id="152421"/>
    <lineage>
        <taxon>Eukaryota</taxon>
        <taxon>Viridiplantae</taxon>
        <taxon>Streptophyta</taxon>
        <taxon>Embryophyta</taxon>
        <taxon>Tracheophyta</taxon>
        <taxon>Spermatophyta</taxon>
        <taxon>Magnoliopsida</taxon>
        <taxon>eudicotyledons</taxon>
        <taxon>Gunneridae</taxon>
        <taxon>Pentapetalae</taxon>
        <taxon>rosids</taxon>
        <taxon>malvids</taxon>
        <taxon>Malvales</taxon>
        <taxon>Dipterocarpaceae</taxon>
        <taxon>Rubroshorea</taxon>
    </lineage>
</organism>
<comment type="caution">
    <text evidence="1">The sequence shown here is derived from an EMBL/GenBank/DDBJ whole genome shotgun (WGS) entry which is preliminary data.</text>
</comment>
<evidence type="ECO:0000313" key="1">
    <source>
        <dbReference type="EMBL" id="GKV46841.1"/>
    </source>
</evidence>
<name>A0AAV5MD98_9ROSI</name>
<dbReference type="EMBL" id="BPVZ01000217">
    <property type="protein sequence ID" value="GKV46841.1"/>
    <property type="molecule type" value="Genomic_DNA"/>
</dbReference>
<gene>
    <name evidence="1" type="ORF">SLEP1_g53802</name>
</gene>
<accession>A0AAV5MD98</accession>
<dbReference type="AlphaFoldDB" id="A0AAV5MD98"/>
<protein>
    <submittedName>
        <fullName evidence="1">Uncharacterized protein</fullName>
    </submittedName>
</protein>
<sequence length="218" mass="22853">MLLVTEVKNPNRAISRDRGEDAHTTPGNIVILFVMGNELGVDSLTFNVPDGAGGVNGGGADPLGLSFIPVEGGKRTAKLTVFVTIEGGLEFATGVVIRNAPNPEEVGGGGEEVWLLAFFVRDEDGFGGRIGVFEGEVRVRADLAVGVVKLDNLDTVRVMLKEAGNRKAVLFVTAYAPVHGVDVPGGFIGVYLGAFLLLVRGLRVGIAAGTHSKFFPIP</sequence>
<dbReference type="Proteomes" id="UP001054252">
    <property type="component" value="Unassembled WGS sequence"/>
</dbReference>
<proteinExistence type="predicted"/>
<reference evidence="1 2" key="1">
    <citation type="journal article" date="2021" name="Commun. Biol.">
        <title>The genome of Shorea leprosula (Dipterocarpaceae) highlights the ecological relevance of drought in aseasonal tropical rainforests.</title>
        <authorList>
            <person name="Ng K.K.S."/>
            <person name="Kobayashi M.J."/>
            <person name="Fawcett J.A."/>
            <person name="Hatakeyama M."/>
            <person name="Paape T."/>
            <person name="Ng C.H."/>
            <person name="Ang C.C."/>
            <person name="Tnah L.H."/>
            <person name="Lee C.T."/>
            <person name="Nishiyama T."/>
            <person name="Sese J."/>
            <person name="O'Brien M.J."/>
            <person name="Copetti D."/>
            <person name="Mohd Noor M.I."/>
            <person name="Ong R.C."/>
            <person name="Putra M."/>
            <person name="Sireger I.Z."/>
            <person name="Indrioko S."/>
            <person name="Kosugi Y."/>
            <person name="Izuno A."/>
            <person name="Isagi Y."/>
            <person name="Lee S.L."/>
            <person name="Shimizu K.K."/>
        </authorList>
    </citation>
    <scope>NUCLEOTIDE SEQUENCE [LARGE SCALE GENOMIC DNA]</scope>
    <source>
        <strain evidence="1">214</strain>
    </source>
</reference>
<evidence type="ECO:0000313" key="2">
    <source>
        <dbReference type="Proteomes" id="UP001054252"/>
    </source>
</evidence>
<keyword evidence="2" id="KW-1185">Reference proteome</keyword>